<evidence type="ECO:0000256" key="2">
    <source>
        <dbReference type="HAMAP-Rule" id="MF_00386"/>
    </source>
</evidence>
<dbReference type="Proteomes" id="UP000722121">
    <property type="component" value="Unassembled WGS sequence"/>
</dbReference>
<evidence type="ECO:0000313" key="4">
    <source>
        <dbReference type="Proteomes" id="UP000722121"/>
    </source>
</evidence>
<dbReference type="NCBIfam" id="TIGR00278">
    <property type="entry name" value="membrane protein insertion efficiency factor YidD"/>
    <property type="match status" value="1"/>
</dbReference>
<name>A0ABS3APF0_9BACT</name>
<comment type="function">
    <text evidence="2">Could be involved in insertion of integral membrane proteins into the membrane.</text>
</comment>
<proteinExistence type="inferred from homology"/>
<dbReference type="PANTHER" id="PTHR33383:SF1">
    <property type="entry name" value="MEMBRANE PROTEIN INSERTION EFFICIENCY FACTOR-RELATED"/>
    <property type="match status" value="1"/>
</dbReference>
<sequence>MKLLRYSLVALIRFYQLALSPFCGGGCRFYPTCSQYAIEALKIHGVLRGVWMSCVRLCKCFPWHPGGCDFVPPARKCRKNSCHKNRVID</sequence>
<comment type="similarity">
    <text evidence="2">Belongs to the UPF0161 family.</text>
</comment>
<keyword evidence="1" id="KW-0997">Cell inner membrane</keyword>
<evidence type="ECO:0000256" key="1">
    <source>
        <dbReference type="ARBA" id="ARBA00022519"/>
    </source>
</evidence>
<gene>
    <name evidence="3" type="primary">yidD</name>
    <name evidence="3" type="ORF">JYU14_00385</name>
</gene>
<comment type="subcellular location">
    <subcellularLocation>
        <location evidence="2">Cell membrane</location>
        <topology evidence="2">Peripheral membrane protein</topology>
        <orientation evidence="2">Cytoplasmic side</orientation>
    </subcellularLocation>
</comment>
<dbReference type="InterPro" id="IPR002696">
    <property type="entry name" value="Membr_insert_effic_factor_YidD"/>
</dbReference>
<dbReference type="EMBL" id="JAFITR010000004">
    <property type="protein sequence ID" value="MBN4066528.1"/>
    <property type="molecule type" value="Genomic_DNA"/>
</dbReference>
<dbReference type="HAMAP" id="MF_00386">
    <property type="entry name" value="UPF0161_YidD"/>
    <property type="match status" value="1"/>
</dbReference>
<accession>A0ABS3APF0</accession>
<keyword evidence="2" id="KW-0472">Membrane</keyword>
<organism evidence="3 4">
    <name type="scientific">Simkania negevensis</name>
    <dbReference type="NCBI Taxonomy" id="83561"/>
    <lineage>
        <taxon>Bacteria</taxon>
        <taxon>Pseudomonadati</taxon>
        <taxon>Chlamydiota</taxon>
        <taxon>Chlamydiia</taxon>
        <taxon>Parachlamydiales</taxon>
        <taxon>Simkaniaceae</taxon>
        <taxon>Simkania</taxon>
    </lineage>
</organism>
<keyword evidence="4" id="KW-1185">Reference proteome</keyword>
<dbReference type="PANTHER" id="PTHR33383">
    <property type="entry name" value="MEMBRANE PROTEIN INSERTION EFFICIENCY FACTOR-RELATED"/>
    <property type="match status" value="1"/>
</dbReference>
<protein>
    <recommendedName>
        <fullName evidence="2">Putative membrane protein insertion efficiency factor</fullName>
    </recommendedName>
</protein>
<dbReference type="SMART" id="SM01234">
    <property type="entry name" value="Haemolytic"/>
    <property type="match status" value="1"/>
</dbReference>
<evidence type="ECO:0000313" key="3">
    <source>
        <dbReference type="EMBL" id="MBN4066528.1"/>
    </source>
</evidence>
<keyword evidence="2" id="KW-1003">Cell membrane</keyword>
<comment type="caution">
    <text evidence="3">The sequence shown here is derived from an EMBL/GenBank/DDBJ whole genome shotgun (WGS) entry which is preliminary data.</text>
</comment>
<reference evidence="3 4" key="1">
    <citation type="submission" date="2021-02" db="EMBL/GenBank/DDBJ databases">
        <title>Activity-based single-cell genomes from oceanic crustal fluid captures similar information to metagenomic and metatranscriptomic surveys with orders of magnitude less sampling.</title>
        <authorList>
            <person name="D'Angelo T.S."/>
            <person name="Orcutt B.N."/>
        </authorList>
    </citation>
    <scope>NUCLEOTIDE SEQUENCE [LARGE SCALE GENOMIC DNA]</scope>
    <source>
        <strain evidence="3">AH-315-G07</strain>
    </source>
</reference>
<dbReference type="Pfam" id="PF01809">
    <property type="entry name" value="YidD"/>
    <property type="match status" value="1"/>
</dbReference>